<feature type="domain" description="EAL" evidence="2">
    <location>
        <begin position="469"/>
        <end position="717"/>
    </location>
</feature>
<feature type="transmembrane region" description="Helical" evidence="1">
    <location>
        <begin position="53"/>
        <end position="74"/>
    </location>
</feature>
<evidence type="ECO:0000313" key="4">
    <source>
        <dbReference type="EMBL" id="WIT13275.1"/>
    </source>
</evidence>
<keyword evidence="1" id="KW-0812">Transmembrane</keyword>
<dbReference type="Gene3D" id="3.20.20.450">
    <property type="entry name" value="EAL domain"/>
    <property type="match status" value="1"/>
</dbReference>
<feature type="transmembrane region" description="Helical" evidence="1">
    <location>
        <begin position="254"/>
        <end position="272"/>
    </location>
</feature>
<feature type="transmembrane region" description="Helical" evidence="1">
    <location>
        <begin position="194"/>
        <end position="212"/>
    </location>
</feature>
<gene>
    <name evidence="4" type="ORF">PFX98_06600</name>
</gene>
<evidence type="ECO:0000256" key="1">
    <source>
        <dbReference type="SAM" id="Phobius"/>
    </source>
</evidence>
<dbReference type="Pfam" id="PF00563">
    <property type="entry name" value="EAL"/>
    <property type="match status" value="1"/>
</dbReference>
<dbReference type="SUPFAM" id="SSF141868">
    <property type="entry name" value="EAL domain-like"/>
    <property type="match status" value="1"/>
</dbReference>
<dbReference type="GO" id="GO:0003824">
    <property type="term" value="F:catalytic activity"/>
    <property type="evidence" value="ECO:0007669"/>
    <property type="project" value="UniProtKB-ARBA"/>
</dbReference>
<dbReference type="InterPro" id="IPR035919">
    <property type="entry name" value="EAL_sf"/>
</dbReference>
<dbReference type="FunFam" id="3.30.70.270:FF:000001">
    <property type="entry name" value="Diguanylate cyclase domain protein"/>
    <property type="match status" value="1"/>
</dbReference>
<dbReference type="EMBL" id="CP116346">
    <property type="protein sequence ID" value="WIT13275.1"/>
    <property type="molecule type" value="Genomic_DNA"/>
</dbReference>
<feature type="domain" description="GGDEF" evidence="3">
    <location>
        <begin position="327"/>
        <end position="460"/>
    </location>
</feature>
<dbReference type="Pfam" id="PF17159">
    <property type="entry name" value="MASE3"/>
    <property type="match status" value="1"/>
</dbReference>
<dbReference type="NCBIfam" id="TIGR00254">
    <property type="entry name" value="GGDEF"/>
    <property type="match status" value="1"/>
</dbReference>
<dbReference type="CDD" id="cd01948">
    <property type="entry name" value="EAL"/>
    <property type="match status" value="1"/>
</dbReference>
<dbReference type="InterPro" id="IPR033425">
    <property type="entry name" value="MASE3"/>
</dbReference>
<dbReference type="KEGG" id="pais:PFX98_06600"/>
<dbReference type="AlphaFoldDB" id="A0AA95NDL7"/>
<dbReference type="PROSITE" id="PS50883">
    <property type="entry name" value="EAL"/>
    <property type="match status" value="1"/>
</dbReference>
<feature type="transmembrane region" description="Helical" evidence="1">
    <location>
        <begin position="21"/>
        <end position="41"/>
    </location>
</feature>
<dbReference type="PANTHER" id="PTHR44757">
    <property type="entry name" value="DIGUANYLATE CYCLASE DGCP"/>
    <property type="match status" value="1"/>
</dbReference>
<dbReference type="PANTHER" id="PTHR44757:SF2">
    <property type="entry name" value="BIOFILM ARCHITECTURE MAINTENANCE PROTEIN MBAA"/>
    <property type="match status" value="1"/>
</dbReference>
<feature type="transmembrane region" description="Helical" evidence="1">
    <location>
        <begin position="154"/>
        <end position="174"/>
    </location>
</feature>
<dbReference type="CDD" id="cd01949">
    <property type="entry name" value="GGDEF"/>
    <property type="match status" value="1"/>
</dbReference>
<dbReference type="Proteomes" id="UP001177769">
    <property type="component" value="Chromosome"/>
</dbReference>
<evidence type="ECO:0000313" key="5">
    <source>
        <dbReference type="Proteomes" id="UP001177769"/>
    </source>
</evidence>
<dbReference type="Pfam" id="PF00990">
    <property type="entry name" value="GGDEF"/>
    <property type="match status" value="1"/>
</dbReference>
<evidence type="ECO:0000259" key="3">
    <source>
        <dbReference type="PROSITE" id="PS50887"/>
    </source>
</evidence>
<dbReference type="InterPro" id="IPR000160">
    <property type="entry name" value="GGDEF_dom"/>
</dbReference>
<dbReference type="RefSeq" id="WP_285234385.1">
    <property type="nucleotide sequence ID" value="NZ_CP116346.1"/>
</dbReference>
<name>A0AA95NDL7_9BURK</name>
<keyword evidence="1" id="KW-1133">Transmembrane helix</keyword>
<dbReference type="InterPro" id="IPR052155">
    <property type="entry name" value="Biofilm_reg_signaling"/>
</dbReference>
<proteinExistence type="predicted"/>
<keyword evidence="1" id="KW-0472">Membrane</keyword>
<reference evidence="4" key="1">
    <citation type="submission" date="2023-01" db="EMBL/GenBank/DDBJ databases">
        <title>Whole genome sequence of Paucibacter sp. S2-9 isolated from pond sediment.</title>
        <authorList>
            <person name="Jung J.Y."/>
        </authorList>
    </citation>
    <scope>NUCLEOTIDE SEQUENCE</scope>
    <source>
        <strain evidence="4">S2-9</strain>
    </source>
</reference>
<evidence type="ECO:0000259" key="2">
    <source>
        <dbReference type="PROSITE" id="PS50883"/>
    </source>
</evidence>
<dbReference type="Gene3D" id="3.30.70.270">
    <property type="match status" value="1"/>
</dbReference>
<dbReference type="SMART" id="SM00267">
    <property type="entry name" value="GGDEF"/>
    <property type="match status" value="1"/>
</dbReference>
<dbReference type="SMART" id="SM00052">
    <property type="entry name" value="EAL"/>
    <property type="match status" value="1"/>
</dbReference>
<dbReference type="SUPFAM" id="SSF55073">
    <property type="entry name" value="Nucleotide cyclase"/>
    <property type="match status" value="1"/>
</dbReference>
<feature type="transmembrane region" description="Helical" evidence="1">
    <location>
        <begin position="86"/>
        <end position="106"/>
    </location>
</feature>
<keyword evidence="5" id="KW-1185">Reference proteome</keyword>
<organism evidence="4 5">
    <name type="scientific">Paucibacter sediminis</name>
    <dbReference type="NCBI Taxonomy" id="3019553"/>
    <lineage>
        <taxon>Bacteria</taxon>
        <taxon>Pseudomonadati</taxon>
        <taxon>Pseudomonadota</taxon>
        <taxon>Betaproteobacteria</taxon>
        <taxon>Burkholderiales</taxon>
        <taxon>Sphaerotilaceae</taxon>
        <taxon>Roseateles</taxon>
    </lineage>
</organism>
<sequence length="717" mass="79365">MLISEPTRLFGKREIESTVSARWIMALALLLLAAGWLPVTGNELLASRIFPTWLHTVCELAAVLVSLLVFASVWTASFHDRQHHTVLLGAGFMGVGLLDLAHLLSYKGMPDFITPAEPQKAIVFWLCARYLASLVLLTLALQPHARTTSRADRALMLALSLGFVLACLGLALWAPELWPRFFIEGQGLTKLKIVAEYGLILLLVPTALLLLRRGARARFNSADLASAAIISILSELCFTLYANVNDLYSLLGHLYKIAAYYFIFRAVFVVSVREPYRRLSEEIDEHRRTEQRLEYLAHHDPLTGLPNRVLLHDRIEQAMAQARRDGGKFAVVLMDLDQFKNVNDSLGHGAGDALLLAVAQRLRASLRETDTICRLGGDEFLLLFHDLREREAVLPILASLQAQLSTPVAVEGNEMRVSASFGVTFYPDDGRDLETLQRQADTAMYRAKDSGRNTFQFFDPSMHAQGMERMQLQHGLAKALEQGEFELHYQTQVELATGRRVGAEALLRWRRADGKLMPPAEFIPVAEQTGLIVPIGAWVLHEACRQAALWQNERQGRPRIAVNLSALQFRQGDIEATVQSALQASGLPPSQLELELTESILIGDPASVLATVTRLKAMGVKLAIDDFGTGYSSLAYLSRFPIDKLKIDRSFLHQLDDASQGAVIVEAIIGLARSLGLRTIAEGVETEAVAARLLQLGCQEAQGYYFARPVPASELFS</sequence>
<dbReference type="InterPro" id="IPR029787">
    <property type="entry name" value="Nucleotide_cyclase"/>
</dbReference>
<dbReference type="InterPro" id="IPR001633">
    <property type="entry name" value="EAL_dom"/>
</dbReference>
<protein>
    <submittedName>
        <fullName evidence="4">EAL domain-containing protein</fullName>
    </submittedName>
</protein>
<accession>A0AA95NDL7</accession>
<dbReference type="PROSITE" id="PS50887">
    <property type="entry name" value="GGDEF"/>
    <property type="match status" value="1"/>
</dbReference>
<feature type="transmembrane region" description="Helical" evidence="1">
    <location>
        <begin position="122"/>
        <end position="142"/>
    </location>
</feature>
<dbReference type="InterPro" id="IPR043128">
    <property type="entry name" value="Rev_trsase/Diguanyl_cyclase"/>
</dbReference>